<reference evidence="12" key="1">
    <citation type="submission" date="2025-08" db="UniProtKB">
        <authorList>
            <consortium name="Ensembl"/>
        </authorList>
    </citation>
    <scope>IDENTIFICATION</scope>
</reference>
<evidence type="ECO:0000313" key="13">
    <source>
        <dbReference type="Proteomes" id="UP000694546"/>
    </source>
</evidence>
<evidence type="ECO:0000256" key="3">
    <source>
        <dbReference type="ARBA" id="ARBA00010440"/>
    </source>
</evidence>
<dbReference type="Pfam" id="PF13097">
    <property type="entry name" value="CENP-U"/>
    <property type="match status" value="1"/>
</dbReference>
<organism evidence="12 13">
    <name type="scientific">Gadus morhua</name>
    <name type="common">Atlantic cod</name>
    <dbReference type="NCBI Taxonomy" id="8049"/>
    <lineage>
        <taxon>Eukaryota</taxon>
        <taxon>Metazoa</taxon>
        <taxon>Chordata</taxon>
        <taxon>Craniata</taxon>
        <taxon>Vertebrata</taxon>
        <taxon>Euteleostomi</taxon>
        <taxon>Actinopterygii</taxon>
        <taxon>Neopterygii</taxon>
        <taxon>Teleostei</taxon>
        <taxon>Neoteleostei</taxon>
        <taxon>Acanthomorphata</taxon>
        <taxon>Zeiogadaria</taxon>
        <taxon>Gadariae</taxon>
        <taxon>Gadiformes</taxon>
        <taxon>Gadoidei</taxon>
        <taxon>Gadidae</taxon>
        <taxon>Gadus</taxon>
    </lineage>
</organism>
<name>A0A8C5C749_GADMO</name>
<evidence type="ECO:0000313" key="12">
    <source>
        <dbReference type="Ensembl" id="ENSGMOP00000056956.1"/>
    </source>
</evidence>
<evidence type="ECO:0000256" key="5">
    <source>
        <dbReference type="ARBA" id="ARBA00022454"/>
    </source>
</evidence>
<evidence type="ECO:0000256" key="2">
    <source>
        <dbReference type="ARBA" id="ARBA00004584"/>
    </source>
</evidence>
<evidence type="ECO:0000256" key="7">
    <source>
        <dbReference type="ARBA" id="ARBA00023242"/>
    </source>
</evidence>
<evidence type="ECO:0000256" key="11">
    <source>
        <dbReference type="SAM" id="MobiDB-lite"/>
    </source>
</evidence>
<comment type="subcellular location">
    <subcellularLocation>
        <location evidence="2">Chromosome</location>
        <location evidence="2">Centromere</location>
    </subcellularLocation>
    <subcellularLocation>
        <location evidence="1">Nucleus</location>
    </subcellularLocation>
</comment>
<comment type="similarity">
    <text evidence="3">Belongs to the CENP-U/AME1 family.</text>
</comment>
<dbReference type="Ensembl" id="ENSGMOT00000065013.1">
    <property type="protein sequence ID" value="ENSGMOP00000056956.1"/>
    <property type="gene ID" value="ENSGMOG00000033721.1"/>
</dbReference>
<keyword evidence="5" id="KW-0158">Chromosome</keyword>
<dbReference type="InterPro" id="IPR025214">
    <property type="entry name" value="CENP-U"/>
</dbReference>
<feature type="coiled-coil region" evidence="10">
    <location>
        <begin position="264"/>
        <end position="319"/>
    </location>
</feature>
<dbReference type="OMA" id="NTVGRTH"/>
<dbReference type="RefSeq" id="XP_030224885.1">
    <property type="nucleotide sequence ID" value="XM_030369025.1"/>
</dbReference>
<dbReference type="Proteomes" id="UP000694546">
    <property type="component" value="Chromosome 10"/>
</dbReference>
<feature type="compositionally biased region" description="Basic and acidic residues" evidence="11">
    <location>
        <begin position="69"/>
        <end position="80"/>
    </location>
</feature>
<keyword evidence="8" id="KW-0137">Centromere</keyword>
<protein>
    <recommendedName>
        <fullName evidence="4">Centromere protein U</fullName>
    </recommendedName>
    <alternativeName>
        <fullName evidence="9">MLF1-interacting protein</fullName>
    </alternativeName>
</protein>
<evidence type="ECO:0000256" key="10">
    <source>
        <dbReference type="SAM" id="Coils"/>
    </source>
</evidence>
<evidence type="ECO:0000256" key="9">
    <source>
        <dbReference type="ARBA" id="ARBA00031456"/>
    </source>
</evidence>
<keyword evidence="13" id="KW-1185">Reference proteome</keyword>
<proteinExistence type="inferred from homology"/>
<dbReference type="GO" id="GO:0005634">
    <property type="term" value="C:nucleus"/>
    <property type="evidence" value="ECO:0007669"/>
    <property type="project" value="UniProtKB-SubCell"/>
</dbReference>
<keyword evidence="6 10" id="KW-0175">Coiled coil</keyword>
<keyword evidence="7" id="KW-0539">Nucleus</keyword>
<dbReference type="PANTHER" id="PTHR32222:SF1">
    <property type="entry name" value="CENTROMERE PROTEIN U"/>
    <property type="match status" value="1"/>
</dbReference>
<dbReference type="GeneTree" id="ENSGT00390000015511"/>
<evidence type="ECO:0000256" key="8">
    <source>
        <dbReference type="ARBA" id="ARBA00023328"/>
    </source>
</evidence>
<evidence type="ECO:0000256" key="4">
    <source>
        <dbReference type="ARBA" id="ARBA00016402"/>
    </source>
</evidence>
<evidence type="ECO:0000256" key="6">
    <source>
        <dbReference type="ARBA" id="ARBA00023054"/>
    </source>
</evidence>
<accession>A0A8C5C749</accession>
<feature type="region of interest" description="Disordered" evidence="11">
    <location>
        <begin position="1"/>
        <end position="213"/>
    </location>
</feature>
<dbReference type="AlphaFoldDB" id="A0A8C5C749"/>
<dbReference type="GO" id="GO:0000775">
    <property type="term" value="C:chromosome, centromeric region"/>
    <property type="evidence" value="ECO:0007669"/>
    <property type="project" value="UniProtKB-SubCell"/>
</dbReference>
<evidence type="ECO:0000256" key="1">
    <source>
        <dbReference type="ARBA" id="ARBA00004123"/>
    </source>
</evidence>
<dbReference type="GeneID" id="115552721"/>
<reference evidence="12" key="2">
    <citation type="submission" date="2025-09" db="UniProtKB">
        <authorList>
            <consortium name="Ensembl"/>
        </authorList>
    </citation>
    <scope>IDENTIFICATION</scope>
</reference>
<dbReference type="PANTHER" id="PTHR32222">
    <property type="entry name" value="CENTROMERE PROTEIN U"/>
    <property type="match status" value="1"/>
</dbReference>
<gene>
    <name evidence="12" type="primary">cenpu</name>
</gene>
<sequence length="382" mass="41878">MGPKKQGPRMAEAPLHLAEKRLEPESLDESSIERASILDRLPHGTSDYPLHSTALEEDLRLPEDEEEEVSRPAEKVEKKVGGRAGGPGKAAPSAGAKQRPAASPRSQEGPGPGDRSGRKRKSVWEKEAAGPGKEAGAEEEERKRGGKSANRKSSSSETPSPGPKRARTRKSSSGQSADRQRHLARTSSSPDGGAEPTVSQTDRPGERSRGPAGADASMVLQSFLSLCQTYKESVESTAVRRAIDSFSSTLEGHLTERTTASKELRVLKRDNAKVNSKIKAKTQKLLDAKYERFRAEQQLGSLRKEKVELRQRLANVRRGFSFLQGLGDLTTRYLAHRRAHPSEKEQFGSSSLPALLVETKSLLRAEDHLRDNNKRLEAGMRE</sequence>